<proteinExistence type="predicted"/>
<name>A0ABT0D6Z6_9HYPH</name>
<dbReference type="Proteomes" id="UP001203284">
    <property type="component" value="Unassembled WGS sequence"/>
</dbReference>
<evidence type="ECO:0008006" key="3">
    <source>
        <dbReference type="Google" id="ProtNLM"/>
    </source>
</evidence>
<organism evidence="1 2">
    <name type="scientific">Ancylobacter crimeensis</name>
    <dbReference type="NCBI Taxonomy" id="2579147"/>
    <lineage>
        <taxon>Bacteria</taxon>
        <taxon>Pseudomonadati</taxon>
        <taxon>Pseudomonadota</taxon>
        <taxon>Alphaproteobacteria</taxon>
        <taxon>Hyphomicrobiales</taxon>
        <taxon>Xanthobacteraceae</taxon>
        <taxon>Ancylobacter</taxon>
    </lineage>
</organism>
<reference evidence="1 2" key="1">
    <citation type="submission" date="2022-04" db="EMBL/GenBank/DDBJ databases">
        <authorList>
            <person name="Grouzdev D.S."/>
            <person name="Pantiukh K.S."/>
            <person name="Krutkina M.S."/>
        </authorList>
    </citation>
    <scope>NUCLEOTIDE SEQUENCE [LARGE SCALE GENOMIC DNA]</scope>
    <source>
        <strain evidence="1 2">6x-1</strain>
    </source>
</reference>
<accession>A0ABT0D6Z6</accession>
<protein>
    <recommendedName>
        <fullName evidence="3">RiboL-PSP-HEPN domain-containing protein</fullName>
    </recommendedName>
</protein>
<sequence length="232" mass="25988">MRKISPDGVWNDFAAQLDEQFAYYQKSWNTLAGADDRKIATENYVLTIGVMFEGYVNDLIFAYANRDCSKVMEHLENSLRACLHASPKAEAAFNKFGDFQHRDHLTKAELKEILDPEGRNTSFPDFGAIEDRAQQWLVAAHAQRFTNMNAQQRAVVNAAIAARNNLAHRSKSSLDRLNVAFDAGALFPTGLKRNVNLIQQAGHYLKARPNNGDSRATILGQLLRNASEVLVH</sequence>
<dbReference type="RefSeq" id="WP_247026184.1">
    <property type="nucleotide sequence ID" value="NZ_JALKCH010000002.1"/>
</dbReference>
<keyword evidence="2" id="KW-1185">Reference proteome</keyword>
<comment type="caution">
    <text evidence="1">The sequence shown here is derived from an EMBL/GenBank/DDBJ whole genome shotgun (WGS) entry which is preliminary data.</text>
</comment>
<dbReference type="EMBL" id="JALKCH010000002">
    <property type="protein sequence ID" value="MCK0195733.1"/>
    <property type="molecule type" value="Genomic_DNA"/>
</dbReference>
<evidence type="ECO:0000313" key="2">
    <source>
        <dbReference type="Proteomes" id="UP001203284"/>
    </source>
</evidence>
<gene>
    <name evidence="1" type="ORF">MWN34_02290</name>
</gene>
<evidence type="ECO:0000313" key="1">
    <source>
        <dbReference type="EMBL" id="MCK0195733.1"/>
    </source>
</evidence>